<sequence>MPSYLALLLALGTFGSLSAADNIYTYTKSGCEGSAFFFKDIDHNICAVTITANASSIADAIAKGVTTVKSSKLEVQETGKKHFIGWDQGPQSNKDGLLQCGQVEVNKAVKDRETCISGSLHGVSWTEPGDNKRKRNVWTCSDSIEPDAVYLNGKHYNTKGIPAGDAERLKHLAFIDFTEVPSDLSKYQFTPTF</sequence>
<dbReference type="OrthoDB" id="3679793at2759"/>
<accession>A0A8H7J1A0</accession>
<reference evidence="2" key="1">
    <citation type="submission" date="2018-12" db="EMBL/GenBank/DDBJ databases">
        <authorList>
            <person name="Syme R.A."/>
            <person name="Farfan-Caceres L."/>
            <person name="Lichtenzveig J."/>
        </authorList>
    </citation>
    <scope>NUCLEOTIDE SEQUENCE</scope>
    <source>
        <strain evidence="2">Al4</strain>
    </source>
</reference>
<gene>
    <name evidence="2" type="ORF">EKO04_006917</name>
</gene>
<keyword evidence="3" id="KW-1185">Reference proteome</keyword>
<dbReference type="Proteomes" id="UP000651452">
    <property type="component" value="Unassembled WGS sequence"/>
</dbReference>
<feature type="signal peptide" evidence="1">
    <location>
        <begin position="1"/>
        <end position="20"/>
    </location>
</feature>
<evidence type="ECO:0000313" key="2">
    <source>
        <dbReference type="EMBL" id="KAF9694858.1"/>
    </source>
</evidence>
<comment type="caution">
    <text evidence="2">The sequence shown here is derived from an EMBL/GenBank/DDBJ whole genome shotgun (WGS) entry which is preliminary data.</text>
</comment>
<evidence type="ECO:0000256" key="1">
    <source>
        <dbReference type="SAM" id="SignalP"/>
    </source>
</evidence>
<name>A0A8H7J1A0_9PLEO</name>
<proteinExistence type="predicted"/>
<reference evidence="2" key="2">
    <citation type="submission" date="2020-09" db="EMBL/GenBank/DDBJ databases">
        <title>Reference genome assembly for Australian Ascochyta lentis isolate Al4.</title>
        <authorList>
            <person name="Lee R.C."/>
            <person name="Farfan-Caceres L.M."/>
            <person name="Debler J.W."/>
            <person name="Williams A.H."/>
            <person name="Henares B.M."/>
        </authorList>
    </citation>
    <scope>NUCLEOTIDE SEQUENCE</scope>
    <source>
        <strain evidence="2">Al4</strain>
    </source>
</reference>
<evidence type="ECO:0000313" key="3">
    <source>
        <dbReference type="Proteomes" id="UP000651452"/>
    </source>
</evidence>
<organism evidence="2 3">
    <name type="scientific">Ascochyta lentis</name>
    <dbReference type="NCBI Taxonomy" id="205686"/>
    <lineage>
        <taxon>Eukaryota</taxon>
        <taxon>Fungi</taxon>
        <taxon>Dikarya</taxon>
        <taxon>Ascomycota</taxon>
        <taxon>Pezizomycotina</taxon>
        <taxon>Dothideomycetes</taxon>
        <taxon>Pleosporomycetidae</taxon>
        <taxon>Pleosporales</taxon>
        <taxon>Pleosporineae</taxon>
        <taxon>Didymellaceae</taxon>
        <taxon>Ascochyta</taxon>
    </lineage>
</organism>
<dbReference type="EMBL" id="RZGK01000012">
    <property type="protein sequence ID" value="KAF9694858.1"/>
    <property type="molecule type" value="Genomic_DNA"/>
</dbReference>
<dbReference type="AlphaFoldDB" id="A0A8H7J1A0"/>
<protein>
    <submittedName>
        <fullName evidence="2">Uncharacterized protein</fullName>
    </submittedName>
</protein>
<feature type="chain" id="PRO_5034033997" evidence="1">
    <location>
        <begin position="21"/>
        <end position="193"/>
    </location>
</feature>
<keyword evidence="1" id="KW-0732">Signal</keyword>